<dbReference type="KEGG" id="eus:EUTSA_v10029530mg"/>
<dbReference type="Gramene" id="ESQ38583">
    <property type="protein sequence ID" value="ESQ38583"/>
    <property type="gene ID" value="EUTSA_v10029530mg"/>
</dbReference>
<evidence type="ECO:0000313" key="2">
    <source>
        <dbReference type="Proteomes" id="UP000030689"/>
    </source>
</evidence>
<proteinExistence type="predicted"/>
<keyword evidence="2" id="KW-1185">Reference proteome</keyword>
<protein>
    <submittedName>
        <fullName evidence="1">Uncharacterized protein</fullName>
    </submittedName>
</protein>
<sequence length="66" mass="6771">MAAGDQGTCFFFAGVFPPFPASVEISVSIFSSEITSSSMGIACPESTFCNSSCTKSSPSRSSSLSN</sequence>
<dbReference type="Proteomes" id="UP000030689">
    <property type="component" value="Unassembled WGS sequence"/>
</dbReference>
<dbReference type="EMBL" id="KI517537">
    <property type="protein sequence ID" value="ESQ38583.1"/>
    <property type="molecule type" value="Genomic_DNA"/>
</dbReference>
<name>V4LFQ3_EUTSA</name>
<dbReference type="AlphaFoldDB" id="V4LFQ3"/>
<reference evidence="1 2" key="1">
    <citation type="journal article" date="2013" name="Front. Plant Sci.">
        <title>The Reference Genome of the Halophytic Plant Eutrema salsugineum.</title>
        <authorList>
            <person name="Yang R."/>
            <person name="Jarvis D.E."/>
            <person name="Chen H."/>
            <person name="Beilstein M.A."/>
            <person name="Grimwood J."/>
            <person name="Jenkins J."/>
            <person name="Shu S."/>
            <person name="Prochnik S."/>
            <person name="Xin M."/>
            <person name="Ma C."/>
            <person name="Schmutz J."/>
            <person name="Wing R.A."/>
            <person name="Mitchell-Olds T."/>
            <person name="Schumaker K.S."/>
            <person name="Wang X."/>
        </authorList>
    </citation>
    <scope>NUCLEOTIDE SEQUENCE [LARGE SCALE GENOMIC DNA]</scope>
</reference>
<evidence type="ECO:0000313" key="1">
    <source>
        <dbReference type="EMBL" id="ESQ38583.1"/>
    </source>
</evidence>
<organism evidence="1 2">
    <name type="scientific">Eutrema salsugineum</name>
    <name type="common">Saltwater cress</name>
    <name type="synonym">Sisymbrium salsugineum</name>
    <dbReference type="NCBI Taxonomy" id="72664"/>
    <lineage>
        <taxon>Eukaryota</taxon>
        <taxon>Viridiplantae</taxon>
        <taxon>Streptophyta</taxon>
        <taxon>Embryophyta</taxon>
        <taxon>Tracheophyta</taxon>
        <taxon>Spermatophyta</taxon>
        <taxon>Magnoliopsida</taxon>
        <taxon>eudicotyledons</taxon>
        <taxon>Gunneridae</taxon>
        <taxon>Pentapetalae</taxon>
        <taxon>rosids</taxon>
        <taxon>malvids</taxon>
        <taxon>Brassicales</taxon>
        <taxon>Brassicaceae</taxon>
        <taxon>Eutremeae</taxon>
        <taxon>Eutrema</taxon>
    </lineage>
</organism>
<gene>
    <name evidence="1" type="ORF">EUTSA_v10029530mg</name>
</gene>
<accession>V4LFQ3</accession>